<dbReference type="EMBL" id="CP025197">
    <property type="protein sequence ID" value="AUG56355.1"/>
    <property type="molecule type" value="Genomic_DNA"/>
</dbReference>
<dbReference type="Proteomes" id="UP000233534">
    <property type="component" value="Chromosome"/>
</dbReference>
<name>A0A2K9EAY8_9FIRM</name>
<sequence>MFTDEFLFAQALNIEEPMYIKNRVFKRSWRITYLY</sequence>
<evidence type="ECO:0000313" key="1">
    <source>
        <dbReference type="EMBL" id="AUG56355.1"/>
    </source>
</evidence>
<dbReference type="KEGG" id="hsc:HVS_01970"/>
<evidence type="ECO:0000313" key="2">
    <source>
        <dbReference type="Proteomes" id="UP000233534"/>
    </source>
</evidence>
<keyword evidence="2" id="KW-1185">Reference proteome</keyword>
<proteinExistence type="predicted"/>
<organism evidence="1 2">
    <name type="scientific">Acetivibrio saccincola</name>
    <dbReference type="NCBI Taxonomy" id="1677857"/>
    <lineage>
        <taxon>Bacteria</taxon>
        <taxon>Bacillati</taxon>
        <taxon>Bacillota</taxon>
        <taxon>Clostridia</taxon>
        <taxon>Eubacteriales</taxon>
        <taxon>Oscillospiraceae</taxon>
        <taxon>Acetivibrio</taxon>
    </lineage>
</organism>
<dbReference type="AlphaFoldDB" id="A0A2K9EAY8"/>
<accession>A0A2K9EAY8</accession>
<protein>
    <submittedName>
        <fullName evidence="1">Uncharacterized protein</fullName>
    </submittedName>
</protein>
<gene>
    <name evidence="1" type="ORF">HVS_01970</name>
</gene>
<reference evidence="1 2" key="1">
    <citation type="submission" date="2017-12" db="EMBL/GenBank/DDBJ databases">
        <title>Complete genome sequence of Herbivorax saccincola GGR1, a novel Cellulosome-producing hydrolytic bacterium in a thermophilic biogas plant, established by Illumina and Nanopore MinION sequencing.</title>
        <authorList>
            <person name="Pechtl A."/>
            <person name="Ruckert C."/>
            <person name="Koeck D.E."/>
            <person name="Maus I."/>
            <person name="Winkler A."/>
            <person name="Kalinowski J."/>
            <person name="Puhler A."/>
            <person name="Schwarz W.W."/>
            <person name="Zverlov V.V."/>
            <person name="Schluter A."/>
            <person name="Liebl W."/>
        </authorList>
    </citation>
    <scope>NUCLEOTIDE SEQUENCE [LARGE SCALE GENOMIC DNA]</scope>
    <source>
        <strain evidence="2">SR1</strain>
    </source>
</reference>